<dbReference type="AlphaFoldDB" id="A0A1Q8ZXF4"/>
<organism evidence="2 3">
    <name type="scientific">Rhizobium oryziradicis</name>
    <dbReference type="NCBI Taxonomy" id="1867956"/>
    <lineage>
        <taxon>Bacteria</taxon>
        <taxon>Pseudomonadati</taxon>
        <taxon>Pseudomonadota</taxon>
        <taxon>Alphaproteobacteria</taxon>
        <taxon>Hyphomicrobiales</taxon>
        <taxon>Rhizobiaceae</taxon>
        <taxon>Rhizobium/Agrobacterium group</taxon>
        <taxon>Rhizobium</taxon>
    </lineage>
</organism>
<reference evidence="2 3" key="1">
    <citation type="submission" date="2016-09" db="EMBL/GenBank/DDBJ databases">
        <title>Rhizobium oryziradicis sp. nov., isolated from the root of rice.</title>
        <authorList>
            <person name="Zhao J."/>
            <person name="Zhang X."/>
        </authorList>
    </citation>
    <scope>NUCLEOTIDE SEQUENCE [LARGE SCALE GENOMIC DNA]</scope>
    <source>
        <strain evidence="2 3">N19</strain>
    </source>
</reference>
<dbReference type="EMBL" id="MKIM01000019">
    <property type="protein sequence ID" value="OLP46777.1"/>
    <property type="molecule type" value="Genomic_DNA"/>
</dbReference>
<evidence type="ECO:0000256" key="1">
    <source>
        <dbReference type="SAM" id="MobiDB-lite"/>
    </source>
</evidence>
<dbReference type="OrthoDB" id="8290704at2"/>
<keyword evidence="3" id="KW-1185">Reference proteome</keyword>
<proteinExistence type="predicted"/>
<accession>A0A1Q8ZXF4</accession>
<evidence type="ECO:0000313" key="2">
    <source>
        <dbReference type="EMBL" id="OLP46777.1"/>
    </source>
</evidence>
<sequence>MNQYQRALDPDVASEESRPVETPVRGQITLKQVKASAPMEAPADDSWLDLPLPDGLPAEAQLSDGEKRRMHGVLSGLLEAIALDHRDSPARLDALLTELGKAADERPKIDTEGLPLTPFQATDYDRYFRVNRQSAEEPAVAMVRSLVQTVRAVTQLFARSPELPVIHVRHQMEGFESHAHLLARTFGLEPLR</sequence>
<name>A0A1Q8ZXF4_9HYPH</name>
<dbReference type="Proteomes" id="UP000186894">
    <property type="component" value="Unassembled WGS sequence"/>
</dbReference>
<feature type="region of interest" description="Disordered" evidence="1">
    <location>
        <begin position="1"/>
        <end position="52"/>
    </location>
</feature>
<dbReference type="STRING" id="1867956.BJF95_15820"/>
<evidence type="ECO:0000313" key="3">
    <source>
        <dbReference type="Proteomes" id="UP000186894"/>
    </source>
</evidence>
<protein>
    <recommendedName>
        <fullName evidence="4">Siderophore biosynthesis protein</fullName>
    </recommendedName>
</protein>
<evidence type="ECO:0008006" key="4">
    <source>
        <dbReference type="Google" id="ProtNLM"/>
    </source>
</evidence>
<dbReference type="RefSeq" id="WP_075637733.1">
    <property type="nucleotide sequence ID" value="NZ_MKIM01000019.1"/>
</dbReference>
<comment type="caution">
    <text evidence="2">The sequence shown here is derived from an EMBL/GenBank/DDBJ whole genome shotgun (WGS) entry which is preliminary data.</text>
</comment>
<gene>
    <name evidence="2" type="ORF">BJF95_15820</name>
</gene>